<dbReference type="Proteomes" id="UP001590951">
    <property type="component" value="Unassembled WGS sequence"/>
</dbReference>
<feature type="region of interest" description="Disordered" evidence="1">
    <location>
        <begin position="513"/>
        <end position="547"/>
    </location>
</feature>
<reference evidence="2 3" key="1">
    <citation type="submission" date="2024-09" db="EMBL/GenBank/DDBJ databases">
        <title>Rethinking Asexuality: The Enigmatic Case of Functional Sexual Genes in Lepraria (Stereocaulaceae).</title>
        <authorList>
            <person name="Doellman M."/>
            <person name="Sun Y."/>
            <person name="Barcenas-Pena A."/>
            <person name="Lumbsch H.T."/>
            <person name="Grewe F."/>
        </authorList>
    </citation>
    <scope>NUCLEOTIDE SEQUENCE [LARGE SCALE GENOMIC DNA]</scope>
    <source>
        <strain evidence="2 3">Grewe 0041</strain>
    </source>
</reference>
<evidence type="ECO:0000313" key="2">
    <source>
        <dbReference type="EMBL" id="KAL2053584.1"/>
    </source>
</evidence>
<feature type="region of interest" description="Disordered" evidence="1">
    <location>
        <begin position="465"/>
        <end position="485"/>
    </location>
</feature>
<dbReference type="InterPro" id="IPR011990">
    <property type="entry name" value="TPR-like_helical_dom_sf"/>
</dbReference>
<protein>
    <submittedName>
        <fullName evidence="2">Uncharacterized protein</fullName>
    </submittedName>
</protein>
<gene>
    <name evidence="2" type="ORF">ABVK25_006237</name>
</gene>
<dbReference type="Gene3D" id="1.25.40.10">
    <property type="entry name" value="Tetratricopeptide repeat domain"/>
    <property type="match status" value="1"/>
</dbReference>
<feature type="compositionally biased region" description="Basic and acidic residues" evidence="1">
    <location>
        <begin position="465"/>
        <end position="480"/>
    </location>
</feature>
<name>A0ABR4B9Q4_9LECA</name>
<proteinExistence type="predicted"/>
<feature type="compositionally biased region" description="Low complexity" evidence="1">
    <location>
        <begin position="226"/>
        <end position="240"/>
    </location>
</feature>
<keyword evidence="3" id="KW-1185">Reference proteome</keyword>
<accession>A0ABR4B9Q4</accession>
<feature type="region of interest" description="Disordered" evidence="1">
    <location>
        <begin position="226"/>
        <end position="258"/>
    </location>
</feature>
<dbReference type="SMART" id="SM00028">
    <property type="entry name" value="TPR"/>
    <property type="match status" value="2"/>
</dbReference>
<dbReference type="InterPro" id="IPR019734">
    <property type="entry name" value="TPR_rpt"/>
</dbReference>
<evidence type="ECO:0000313" key="3">
    <source>
        <dbReference type="Proteomes" id="UP001590951"/>
    </source>
</evidence>
<dbReference type="SUPFAM" id="SSF48452">
    <property type="entry name" value="TPR-like"/>
    <property type="match status" value="1"/>
</dbReference>
<evidence type="ECO:0000256" key="1">
    <source>
        <dbReference type="SAM" id="MobiDB-lite"/>
    </source>
</evidence>
<feature type="compositionally biased region" description="Acidic residues" evidence="1">
    <location>
        <begin position="514"/>
        <end position="526"/>
    </location>
</feature>
<organism evidence="2 3">
    <name type="scientific">Lepraria finkii</name>
    <dbReference type="NCBI Taxonomy" id="1340010"/>
    <lineage>
        <taxon>Eukaryota</taxon>
        <taxon>Fungi</taxon>
        <taxon>Dikarya</taxon>
        <taxon>Ascomycota</taxon>
        <taxon>Pezizomycotina</taxon>
        <taxon>Lecanoromycetes</taxon>
        <taxon>OSLEUM clade</taxon>
        <taxon>Lecanoromycetidae</taxon>
        <taxon>Lecanorales</taxon>
        <taxon>Lecanorineae</taxon>
        <taxon>Stereocaulaceae</taxon>
        <taxon>Lepraria</taxon>
    </lineage>
</organism>
<dbReference type="EMBL" id="JBHFEH010000020">
    <property type="protein sequence ID" value="KAL2053584.1"/>
    <property type="molecule type" value="Genomic_DNA"/>
</dbReference>
<comment type="caution">
    <text evidence="2">The sequence shown here is derived from an EMBL/GenBank/DDBJ whole genome shotgun (WGS) entry which is preliminary data.</text>
</comment>
<sequence length="646" mass="74144">MPSKPRLHRDLTLPKIHTIWTSALNEAPSARITSLKILGRSIHEHRQRYKATSAILPPQYLALFQIDLGLSLAFLGEYDMARESFQSALYHDKWNWIALFCLGLANAEVEDWDEAIVPWQECLDIFETVQTDALRYPIFQFKGMQDVGLDKEWALERTTVEHNLEVALYEEERMSHDIPRRAENQERQGLYGIPAGVLLGPTWDPQLDQFDERVWTINQAKKLKAESSPSQESIASSYESPSPPERRISKPLPPLPLSSAKPAIKEDLANIAAKKKVSKLTYYWDVPDSRVRPLRLSHTQDPSQLEESAPYPYPCIQTVESAPTDQASLTLSESQSARVENREQFRNRLMALTPSPISTQQTSVNEYFPSDSEPEAQNPFRQSQISDVEDLIERWDEDVQKSVSGGNRTEDVVSRNGNQMAAYKRDYEEDEEYGDNTYLKHLSVFTAKDSCENAEGVIEEIERHNEPDADAERETNKEDDTFLPPRPYSGYEFPSEIFNENRAEVKDEVKDEVGDYDDDDSDDETIVGDAETPLKAKSYEEYSEDDDIPVEPKKVHNQYTLVERAQNRKTMVFEQRTPKGSMPGFNAREQEILLPRAFEGYPRENERRFAADAIRERIRQRDSKTQSQVGWVNGRASLIKELLRSL</sequence>